<feature type="chain" id="PRO_5045234128" evidence="1">
    <location>
        <begin position="24"/>
        <end position="223"/>
    </location>
</feature>
<accession>A0ABN9WAH6</accession>
<comment type="caution">
    <text evidence="2">The sequence shown here is derived from an EMBL/GenBank/DDBJ whole genome shotgun (WGS) entry which is preliminary data.</text>
</comment>
<dbReference type="Gene3D" id="3.40.30.10">
    <property type="entry name" value="Glutaredoxin"/>
    <property type="match status" value="1"/>
</dbReference>
<dbReference type="EMBL" id="CAUYUJ010018393">
    <property type="protein sequence ID" value="CAK0883248.1"/>
    <property type="molecule type" value="Genomic_DNA"/>
</dbReference>
<feature type="signal peptide" evidence="1">
    <location>
        <begin position="1"/>
        <end position="23"/>
    </location>
</feature>
<evidence type="ECO:0000313" key="3">
    <source>
        <dbReference type="Proteomes" id="UP001189429"/>
    </source>
</evidence>
<keyword evidence="3" id="KW-1185">Reference proteome</keyword>
<protein>
    <submittedName>
        <fullName evidence="2">Uncharacterized protein</fullName>
    </submittedName>
</protein>
<dbReference type="SUPFAM" id="SSF52833">
    <property type="entry name" value="Thioredoxin-like"/>
    <property type="match status" value="1"/>
</dbReference>
<gene>
    <name evidence="2" type="ORF">PCOR1329_LOCUS65503</name>
</gene>
<evidence type="ECO:0000313" key="2">
    <source>
        <dbReference type="EMBL" id="CAK0883248.1"/>
    </source>
</evidence>
<proteinExistence type="predicted"/>
<evidence type="ECO:0000256" key="1">
    <source>
        <dbReference type="SAM" id="SignalP"/>
    </source>
</evidence>
<keyword evidence="1" id="KW-0732">Signal</keyword>
<name>A0ABN9WAH6_9DINO</name>
<dbReference type="InterPro" id="IPR036249">
    <property type="entry name" value="Thioredoxin-like_sf"/>
</dbReference>
<reference evidence="2" key="1">
    <citation type="submission" date="2023-10" db="EMBL/GenBank/DDBJ databases">
        <authorList>
            <person name="Chen Y."/>
            <person name="Shah S."/>
            <person name="Dougan E. K."/>
            <person name="Thang M."/>
            <person name="Chan C."/>
        </authorList>
    </citation>
    <scope>NUCLEOTIDE SEQUENCE [LARGE SCALE GENOMIC DNA]</scope>
</reference>
<dbReference type="Proteomes" id="UP001189429">
    <property type="component" value="Unassembled WGS sequence"/>
</dbReference>
<sequence length="223" mass="24687">MSRAWVFRAIATAACVCAWPATGDFLRGGQRSRVMEMTEATSQVIFEENTLFRRPILVLFRPNSGPRLAEESEVRAALDKLDKRFFVVFSGDLTATELKMMNTMGLFQREQLPLLAVLSFDFHADNPHADFHTFRFRGNITKQAVLDFSQDYLGGKLRPEGILSEPPPEGEGYDGDVRHLVGLNFDQATAMANLALYLDQGVGGPRDAEEAAAWRTRAAGASG</sequence>
<organism evidence="2 3">
    <name type="scientific">Prorocentrum cordatum</name>
    <dbReference type="NCBI Taxonomy" id="2364126"/>
    <lineage>
        <taxon>Eukaryota</taxon>
        <taxon>Sar</taxon>
        <taxon>Alveolata</taxon>
        <taxon>Dinophyceae</taxon>
        <taxon>Prorocentrales</taxon>
        <taxon>Prorocentraceae</taxon>
        <taxon>Prorocentrum</taxon>
    </lineage>
</organism>